<feature type="compositionally biased region" description="Acidic residues" evidence="6">
    <location>
        <begin position="65"/>
        <end position="76"/>
    </location>
</feature>
<feature type="coiled-coil region" evidence="5">
    <location>
        <begin position="162"/>
        <end position="189"/>
    </location>
</feature>
<feature type="compositionally biased region" description="Basic and acidic residues" evidence="6">
    <location>
        <begin position="54"/>
        <end position="63"/>
    </location>
</feature>
<organism evidence="8 9">
    <name type="scientific">Apolygus lucorum</name>
    <name type="common">Small green plant bug</name>
    <name type="synonym">Lygocoris lucorum</name>
    <dbReference type="NCBI Taxonomy" id="248454"/>
    <lineage>
        <taxon>Eukaryota</taxon>
        <taxon>Metazoa</taxon>
        <taxon>Ecdysozoa</taxon>
        <taxon>Arthropoda</taxon>
        <taxon>Hexapoda</taxon>
        <taxon>Insecta</taxon>
        <taxon>Pterygota</taxon>
        <taxon>Neoptera</taxon>
        <taxon>Paraneoptera</taxon>
        <taxon>Hemiptera</taxon>
        <taxon>Heteroptera</taxon>
        <taxon>Panheteroptera</taxon>
        <taxon>Cimicomorpha</taxon>
        <taxon>Miridae</taxon>
        <taxon>Mirini</taxon>
        <taxon>Apolygus</taxon>
    </lineage>
</organism>
<dbReference type="EMBL" id="WIXP02000016">
    <property type="protein sequence ID" value="KAF6198160.1"/>
    <property type="molecule type" value="Genomic_DNA"/>
</dbReference>
<evidence type="ECO:0000256" key="4">
    <source>
        <dbReference type="PROSITE-ProRule" id="PRU00146"/>
    </source>
</evidence>
<evidence type="ECO:0000256" key="6">
    <source>
        <dbReference type="SAM" id="MobiDB-lite"/>
    </source>
</evidence>
<dbReference type="SMART" id="SM00249">
    <property type="entry name" value="PHD"/>
    <property type="match status" value="1"/>
</dbReference>
<protein>
    <recommendedName>
        <fullName evidence="7">PHD-type domain-containing protein</fullName>
    </recommendedName>
</protein>
<dbReference type="InterPro" id="IPR013083">
    <property type="entry name" value="Znf_RING/FYVE/PHD"/>
</dbReference>
<name>A0A8S9WM47_APOLU</name>
<dbReference type="OrthoDB" id="5984028at2759"/>
<comment type="caution">
    <text evidence="8">The sequence shown here is derived from an EMBL/GenBank/DDBJ whole genome shotgun (WGS) entry which is preliminary data.</text>
</comment>
<keyword evidence="2 4" id="KW-0863">Zinc-finger</keyword>
<dbReference type="Proteomes" id="UP000466442">
    <property type="component" value="Linkage Group LG16"/>
</dbReference>
<evidence type="ECO:0000313" key="8">
    <source>
        <dbReference type="EMBL" id="KAF6198160.1"/>
    </source>
</evidence>
<keyword evidence="1" id="KW-0479">Metal-binding</keyword>
<dbReference type="Gene3D" id="3.30.70.1820">
    <property type="entry name" value="L1 transposable element, RRM domain"/>
    <property type="match status" value="1"/>
</dbReference>
<dbReference type="PROSITE" id="PS50016">
    <property type="entry name" value="ZF_PHD_2"/>
    <property type="match status" value="1"/>
</dbReference>
<evidence type="ECO:0000313" key="9">
    <source>
        <dbReference type="Proteomes" id="UP000466442"/>
    </source>
</evidence>
<feature type="domain" description="PHD-type" evidence="7">
    <location>
        <begin position="1"/>
        <end position="58"/>
    </location>
</feature>
<dbReference type="AlphaFoldDB" id="A0A8S9WM47"/>
<keyword evidence="3" id="KW-0862">Zinc</keyword>
<dbReference type="InterPro" id="IPR001965">
    <property type="entry name" value="Znf_PHD"/>
</dbReference>
<accession>A0A8S9WM47</accession>
<evidence type="ECO:0000256" key="2">
    <source>
        <dbReference type="ARBA" id="ARBA00022771"/>
    </source>
</evidence>
<keyword evidence="9" id="KW-1185">Reference proteome</keyword>
<evidence type="ECO:0000256" key="3">
    <source>
        <dbReference type="ARBA" id="ARBA00022833"/>
    </source>
</evidence>
<proteinExistence type="predicted"/>
<dbReference type="GO" id="GO:0008270">
    <property type="term" value="F:zinc ion binding"/>
    <property type="evidence" value="ECO:0007669"/>
    <property type="project" value="UniProtKB-KW"/>
</dbReference>
<dbReference type="InterPro" id="IPR057251">
    <property type="entry name" value="FP_C"/>
</dbReference>
<dbReference type="InterPro" id="IPR011011">
    <property type="entry name" value="Znf_FYVE_PHD"/>
</dbReference>
<evidence type="ECO:0000259" key="7">
    <source>
        <dbReference type="PROSITE" id="PS50016"/>
    </source>
</evidence>
<gene>
    <name evidence="8" type="ORF">GE061_007907</name>
</gene>
<sequence>MDCGTCSRELFSPKKTAKCSQCKLSFHPSCTRLQTVENYKKMRKEAKDKWKCDRCKDGKKSVSDDNYDSENDDEDVVQPTKEFRISGSPKSSHGEVSPKSSHGEVSQDIMSEINRKLGNISTMVDDMRELKASVSYMSAQFDKFVEEMSKIKSDVNLLVRENSELKLVVTDLQHKVDLLEQNSRDANIELHGVPESSNEDCIAIVKETSKVLQIESGIIKKAFRVGPPNNNRPRKILAELCSAEERDNLVRAARTNRNLTADKLFKDWPANRIYVNENLTSFRMELLRRAKTKAKERGIKFVWVKNSVIHVRKAEGECVKTIRSLEDVDSL</sequence>
<feature type="region of interest" description="Disordered" evidence="6">
    <location>
        <begin position="54"/>
        <end position="106"/>
    </location>
</feature>
<dbReference type="Pfam" id="PF25298">
    <property type="entry name" value="Baculo_FP_2nd"/>
    <property type="match status" value="1"/>
</dbReference>
<dbReference type="Gene3D" id="3.30.40.10">
    <property type="entry name" value="Zinc/RING finger domain, C3HC4 (zinc finger)"/>
    <property type="match status" value="1"/>
</dbReference>
<reference evidence="8" key="1">
    <citation type="journal article" date="2021" name="Mol. Ecol. Resour.">
        <title>Apolygus lucorum genome provides insights into omnivorousness and mesophyll feeding.</title>
        <authorList>
            <person name="Liu Y."/>
            <person name="Liu H."/>
            <person name="Wang H."/>
            <person name="Huang T."/>
            <person name="Liu B."/>
            <person name="Yang B."/>
            <person name="Yin L."/>
            <person name="Li B."/>
            <person name="Zhang Y."/>
            <person name="Zhang S."/>
            <person name="Jiang F."/>
            <person name="Zhang X."/>
            <person name="Ren Y."/>
            <person name="Wang B."/>
            <person name="Wang S."/>
            <person name="Lu Y."/>
            <person name="Wu K."/>
            <person name="Fan W."/>
            <person name="Wang G."/>
        </authorList>
    </citation>
    <scope>NUCLEOTIDE SEQUENCE</scope>
    <source>
        <strain evidence="8">12Hb</strain>
    </source>
</reference>
<evidence type="ECO:0000256" key="5">
    <source>
        <dbReference type="SAM" id="Coils"/>
    </source>
</evidence>
<dbReference type="InterPro" id="IPR019787">
    <property type="entry name" value="Znf_PHD-finger"/>
</dbReference>
<evidence type="ECO:0000256" key="1">
    <source>
        <dbReference type="ARBA" id="ARBA00022723"/>
    </source>
</evidence>
<dbReference type="SUPFAM" id="SSF57903">
    <property type="entry name" value="FYVE/PHD zinc finger"/>
    <property type="match status" value="1"/>
</dbReference>
<keyword evidence="5" id="KW-0175">Coiled coil</keyword>